<dbReference type="SUPFAM" id="SSF55729">
    <property type="entry name" value="Acyl-CoA N-acyltransferases (Nat)"/>
    <property type="match status" value="1"/>
</dbReference>
<evidence type="ECO:0000259" key="1">
    <source>
        <dbReference type="PROSITE" id="PS51186"/>
    </source>
</evidence>
<evidence type="ECO:0000313" key="2">
    <source>
        <dbReference type="EMBL" id="GID12268.1"/>
    </source>
</evidence>
<protein>
    <submittedName>
        <fullName evidence="2">Acetyltransferase</fullName>
    </submittedName>
</protein>
<organism evidence="2 3">
    <name type="scientific">Actinocatenispora rupis</name>
    <dbReference type="NCBI Taxonomy" id="519421"/>
    <lineage>
        <taxon>Bacteria</taxon>
        <taxon>Bacillati</taxon>
        <taxon>Actinomycetota</taxon>
        <taxon>Actinomycetes</taxon>
        <taxon>Micromonosporales</taxon>
        <taxon>Micromonosporaceae</taxon>
        <taxon>Actinocatenispora</taxon>
    </lineage>
</organism>
<dbReference type="InterPro" id="IPR016181">
    <property type="entry name" value="Acyl_CoA_acyltransferase"/>
</dbReference>
<sequence>MRSQYRRGMPELIAPTVRLHASWLAARDDWGRGVHQDGSGLHETDEVDSAAGFARWVGWLHSQSDASTPLPDGRVHASYWWIVDGDDCLGAISLRYRLNDFLRRVGGHVGYGVRPSARGRGLATWALGAVLPEARGRGIDRLLVTCADTNHASARAIQRNGGVLDGVHDTERGRTRRYWIDLTARGAS</sequence>
<dbReference type="PROSITE" id="PS51186">
    <property type="entry name" value="GNAT"/>
    <property type="match status" value="1"/>
</dbReference>
<dbReference type="GO" id="GO:0016747">
    <property type="term" value="F:acyltransferase activity, transferring groups other than amino-acyl groups"/>
    <property type="evidence" value="ECO:0007669"/>
    <property type="project" value="InterPro"/>
</dbReference>
<dbReference type="PANTHER" id="PTHR39173:SF1">
    <property type="entry name" value="ACETYLTRANSFERASE"/>
    <property type="match status" value="1"/>
</dbReference>
<accession>A0A8J3JA67</accession>
<reference evidence="2" key="1">
    <citation type="submission" date="2021-01" db="EMBL/GenBank/DDBJ databases">
        <title>Whole genome shotgun sequence of Actinocatenispora rupis NBRC 107355.</title>
        <authorList>
            <person name="Komaki H."/>
            <person name="Tamura T."/>
        </authorList>
    </citation>
    <scope>NUCLEOTIDE SEQUENCE</scope>
    <source>
        <strain evidence="2">NBRC 107355</strain>
    </source>
</reference>
<dbReference type="EMBL" id="BOMB01000017">
    <property type="protein sequence ID" value="GID12268.1"/>
    <property type="molecule type" value="Genomic_DNA"/>
</dbReference>
<proteinExistence type="predicted"/>
<dbReference type="Pfam" id="PF13302">
    <property type="entry name" value="Acetyltransf_3"/>
    <property type="match status" value="1"/>
</dbReference>
<evidence type="ECO:0000313" key="3">
    <source>
        <dbReference type="Proteomes" id="UP000612808"/>
    </source>
</evidence>
<dbReference type="Gene3D" id="3.40.630.30">
    <property type="match status" value="1"/>
</dbReference>
<comment type="caution">
    <text evidence="2">The sequence shown here is derived from an EMBL/GenBank/DDBJ whole genome shotgun (WGS) entry which is preliminary data.</text>
</comment>
<dbReference type="InterPro" id="IPR000182">
    <property type="entry name" value="GNAT_dom"/>
</dbReference>
<dbReference type="Proteomes" id="UP000612808">
    <property type="component" value="Unassembled WGS sequence"/>
</dbReference>
<dbReference type="PANTHER" id="PTHR39173">
    <property type="entry name" value="ACETYLTRANSFERASE"/>
    <property type="match status" value="1"/>
</dbReference>
<dbReference type="AlphaFoldDB" id="A0A8J3JA67"/>
<gene>
    <name evidence="2" type="ORF">Aru02nite_31570</name>
</gene>
<name>A0A8J3JA67_9ACTN</name>
<keyword evidence="3" id="KW-1185">Reference proteome</keyword>
<feature type="domain" description="N-acetyltransferase" evidence="1">
    <location>
        <begin position="36"/>
        <end position="185"/>
    </location>
</feature>
<dbReference type="CDD" id="cd04301">
    <property type="entry name" value="NAT_SF"/>
    <property type="match status" value="1"/>
</dbReference>